<name>X1PHT5_9ZZZZ</name>
<dbReference type="EMBL" id="BARV01029178">
    <property type="protein sequence ID" value="GAI42051.1"/>
    <property type="molecule type" value="Genomic_DNA"/>
</dbReference>
<dbReference type="InterPro" id="IPR037198">
    <property type="entry name" value="MutL_C_sf"/>
</dbReference>
<dbReference type="InterPro" id="IPR038973">
    <property type="entry name" value="MutL/Mlh/Pms-like"/>
</dbReference>
<gene>
    <name evidence="2" type="ORF">S06H3_46582</name>
</gene>
<dbReference type="InterPro" id="IPR042121">
    <property type="entry name" value="MutL_C_regsub"/>
</dbReference>
<feature type="non-terminal residue" evidence="2">
    <location>
        <position position="1"/>
    </location>
</feature>
<dbReference type="SUPFAM" id="SSF118116">
    <property type="entry name" value="DNA mismatch repair protein MutL"/>
    <property type="match status" value="1"/>
</dbReference>
<protein>
    <recommendedName>
        <fullName evidence="1">MutL C-terminal dimerisation domain-containing protein</fullName>
    </recommendedName>
</protein>
<dbReference type="AlphaFoldDB" id="X1PHT5"/>
<dbReference type="Pfam" id="PF08676">
    <property type="entry name" value="MutL_C"/>
    <property type="match status" value="1"/>
</dbReference>
<comment type="caution">
    <text evidence="2">The sequence shown here is derived from an EMBL/GenBank/DDBJ whole genome shotgun (WGS) entry which is preliminary data.</text>
</comment>
<evidence type="ECO:0000313" key="2">
    <source>
        <dbReference type="EMBL" id="GAI42051.1"/>
    </source>
</evidence>
<organism evidence="2">
    <name type="scientific">marine sediment metagenome</name>
    <dbReference type="NCBI Taxonomy" id="412755"/>
    <lineage>
        <taxon>unclassified sequences</taxon>
        <taxon>metagenomes</taxon>
        <taxon>ecological metagenomes</taxon>
    </lineage>
</organism>
<dbReference type="InterPro" id="IPR014790">
    <property type="entry name" value="MutL_C"/>
</dbReference>
<dbReference type="GO" id="GO:0032300">
    <property type="term" value="C:mismatch repair complex"/>
    <property type="evidence" value="ECO:0007669"/>
    <property type="project" value="InterPro"/>
</dbReference>
<dbReference type="PANTHER" id="PTHR10073:SF12">
    <property type="entry name" value="DNA MISMATCH REPAIR PROTEIN MLH1"/>
    <property type="match status" value="1"/>
</dbReference>
<evidence type="ECO:0000259" key="1">
    <source>
        <dbReference type="SMART" id="SM00853"/>
    </source>
</evidence>
<dbReference type="GO" id="GO:0140664">
    <property type="term" value="F:ATP-dependent DNA damage sensor activity"/>
    <property type="evidence" value="ECO:0007669"/>
    <property type="project" value="InterPro"/>
</dbReference>
<dbReference type="GO" id="GO:0016887">
    <property type="term" value="F:ATP hydrolysis activity"/>
    <property type="evidence" value="ECO:0007669"/>
    <property type="project" value="InterPro"/>
</dbReference>
<reference evidence="2" key="1">
    <citation type="journal article" date="2014" name="Front. Microbiol.">
        <title>High frequency of phylogenetically diverse reductive dehalogenase-homologous genes in deep subseafloor sedimentary metagenomes.</title>
        <authorList>
            <person name="Kawai M."/>
            <person name="Futagami T."/>
            <person name="Toyoda A."/>
            <person name="Takaki Y."/>
            <person name="Nishi S."/>
            <person name="Hori S."/>
            <person name="Arai W."/>
            <person name="Tsubouchi T."/>
            <person name="Morono Y."/>
            <person name="Uchiyama I."/>
            <person name="Ito T."/>
            <person name="Fujiyama A."/>
            <person name="Inagaki F."/>
            <person name="Takami H."/>
        </authorList>
    </citation>
    <scope>NUCLEOTIDE SEQUENCE</scope>
    <source>
        <strain evidence="2">Expedition CK06-06</strain>
    </source>
</reference>
<dbReference type="Gene3D" id="3.30.1540.20">
    <property type="entry name" value="MutL, C-terminal domain, dimerisation subdomain"/>
    <property type="match status" value="1"/>
</dbReference>
<dbReference type="InterPro" id="IPR042120">
    <property type="entry name" value="MutL_C_dimsub"/>
</dbReference>
<dbReference type="PANTHER" id="PTHR10073">
    <property type="entry name" value="DNA MISMATCH REPAIR PROTEIN MLH, PMS, MUTL"/>
    <property type="match status" value="1"/>
</dbReference>
<feature type="domain" description="MutL C-terminal dimerisation" evidence="1">
    <location>
        <begin position="1"/>
        <end position="127"/>
    </location>
</feature>
<dbReference type="Gene3D" id="3.30.1370.100">
    <property type="entry name" value="MutL, C-terminal domain, regulatory subdomain"/>
    <property type="match status" value="1"/>
</dbReference>
<dbReference type="SMART" id="SM00853">
    <property type="entry name" value="MutL_C"/>
    <property type="match status" value="1"/>
</dbReference>
<sequence length="170" mass="18813">VIIDQHALHERIIYEDLCRRISAGKLESQKLLIPESFQLTDAQADVLKTNAELIEKFGIELAPFGPKTMAIQAFPTLLEKADPLDFVRDLIDLLSDASGQGLNAETLLDEVLNMAACKAAIKAGQKLTDNEIEQLLADRQTTECASCCPHGRPTTIKFSTSDLEKQFKRT</sequence>
<dbReference type="GO" id="GO:0005524">
    <property type="term" value="F:ATP binding"/>
    <property type="evidence" value="ECO:0007669"/>
    <property type="project" value="InterPro"/>
</dbReference>
<proteinExistence type="predicted"/>
<accession>X1PHT5</accession>
<dbReference type="GO" id="GO:0006298">
    <property type="term" value="P:mismatch repair"/>
    <property type="evidence" value="ECO:0007669"/>
    <property type="project" value="InterPro"/>
</dbReference>